<dbReference type="Proteomes" id="UP001497535">
    <property type="component" value="Unassembled WGS sequence"/>
</dbReference>
<organism evidence="1 2">
    <name type="scientific">Meloidogyne enterolobii</name>
    <name type="common">Root-knot nematode worm</name>
    <name type="synonym">Meloidogyne mayaguensis</name>
    <dbReference type="NCBI Taxonomy" id="390850"/>
    <lineage>
        <taxon>Eukaryota</taxon>
        <taxon>Metazoa</taxon>
        <taxon>Ecdysozoa</taxon>
        <taxon>Nematoda</taxon>
        <taxon>Chromadorea</taxon>
        <taxon>Rhabditida</taxon>
        <taxon>Tylenchina</taxon>
        <taxon>Tylenchomorpha</taxon>
        <taxon>Tylenchoidea</taxon>
        <taxon>Meloidogynidae</taxon>
        <taxon>Meloidogyninae</taxon>
        <taxon>Meloidogyne</taxon>
    </lineage>
</organism>
<protein>
    <submittedName>
        <fullName evidence="1">Uncharacterized protein</fullName>
    </submittedName>
</protein>
<accession>A0ACB0YSU2</accession>
<proteinExistence type="predicted"/>
<comment type="caution">
    <text evidence="1">The sequence shown here is derived from an EMBL/GenBank/DDBJ whole genome shotgun (WGS) entry which is preliminary data.</text>
</comment>
<gene>
    <name evidence="1" type="ORF">MENTE1834_LOCUS16034</name>
</gene>
<evidence type="ECO:0000313" key="2">
    <source>
        <dbReference type="Proteomes" id="UP001497535"/>
    </source>
</evidence>
<dbReference type="EMBL" id="CAVMJV010000018">
    <property type="protein sequence ID" value="CAK5060727.1"/>
    <property type="molecule type" value="Genomic_DNA"/>
</dbReference>
<evidence type="ECO:0000313" key="1">
    <source>
        <dbReference type="EMBL" id="CAK5060727.1"/>
    </source>
</evidence>
<reference evidence="1" key="1">
    <citation type="submission" date="2023-11" db="EMBL/GenBank/DDBJ databases">
        <authorList>
            <person name="Poullet M."/>
        </authorList>
    </citation>
    <scope>NUCLEOTIDE SEQUENCE</scope>
    <source>
        <strain evidence="1">E1834</strain>
    </source>
</reference>
<name>A0ACB0YSU2_MELEN</name>
<keyword evidence="2" id="KW-1185">Reference proteome</keyword>
<sequence>MQGRVRAHQIPHVWVTKRCKQPNKRKCAVCLNSLGFLLQYEKCQSCKFVKFIDVFYWNLRLSVHIECKKNSRVRDNCGLTQKHLKELVTQMVISKTQVFHLLFVSYNRTLVFFLGM</sequence>